<keyword evidence="3" id="KW-1185">Reference proteome</keyword>
<feature type="signal peptide" evidence="1">
    <location>
        <begin position="1"/>
        <end position="19"/>
    </location>
</feature>
<sequence>MKHLSCLGLFIALCPTAFCNIYPSSLPLTEESKVTPWTDYYNLKGKLVKHVEDGLTDRHILQTRKSRQSVIDDYISKKYYLVNPAEDLVIAITEAYEKTEATNSEHYFAIGTKGTVSSVTSGSFGAVTTSASNQARRDLVDKGDLYAQDAHSHNNVYDENGEIVKYGKALPSTPDETHAPESDMTDPSLDQRVRIILGWREGGSIPSSVNTVGNSEIKRSRYRSIGFYNKSGKIATIDADQLMKVIRKLPPIRKNQLENIQPQSIPFNFFASHKPVIL</sequence>
<proteinExistence type="predicted"/>
<evidence type="ECO:0000256" key="1">
    <source>
        <dbReference type="SAM" id="SignalP"/>
    </source>
</evidence>
<dbReference type="EMBL" id="WRXN01000003">
    <property type="protein sequence ID" value="MVT08441.1"/>
    <property type="molecule type" value="Genomic_DNA"/>
</dbReference>
<evidence type="ECO:0000313" key="3">
    <source>
        <dbReference type="Proteomes" id="UP000461730"/>
    </source>
</evidence>
<comment type="caution">
    <text evidence="2">The sequence shown here is derived from an EMBL/GenBank/DDBJ whole genome shotgun (WGS) entry which is preliminary data.</text>
</comment>
<accession>A0A7K1U261</accession>
<name>A0A7K1U261_9BACT</name>
<protein>
    <submittedName>
        <fullName evidence="2">Uncharacterized protein</fullName>
    </submittedName>
</protein>
<dbReference type="RefSeq" id="WP_157305863.1">
    <property type="nucleotide sequence ID" value="NZ_WRXN01000003.1"/>
</dbReference>
<dbReference type="Proteomes" id="UP000461730">
    <property type="component" value="Unassembled WGS sequence"/>
</dbReference>
<gene>
    <name evidence="2" type="ORF">GO493_09245</name>
</gene>
<evidence type="ECO:0000313" key="2">
    <source>
        <dbReference type="EMBL" id="MVT08441.1"/>
    </source>
</evidence>
<reference evidence="2 3" key="1">
    <citation type="submission" date="2019-12" db="EMBL/GenBank/DDBJ databases">
        <title>Chitinophaga sp. strain ysch24 (GDMCC 1.1355), whole genome shotgun sequence.</title>
        <authorList>
            <person name="Zhang X."/>
        </authorList>
    </citation>
    <scope>NUCLEOTIDE SEQUENCE [LARGE SCALE GENOMIC DNA]</scope>
    <source>
        <strain evidence="3">ysch24</strain>
    </source>
</reference>
<dbReference type="AlphaFoldDB" id="A0A7K1U261"/>
<feature type="chain" id="PRO_5029671155" evidence="1">
    <location>
        <begin position="20"/>
        <end position="278"/>
    </location>
</feature>
<keyword evidence="1" id="KW-0732">Signal</keyword>
<organism evidence="2 3">
    <name type="scientific">Chitinophaga tropicalis</name>
    <dbReference type="NCBI Taxonomy" id="2683588"/>
    <lineage>
        <taxon>Bacteria</taxon>
        <taxon>Pseudomonadati</taxon>
        <taxon>Bacteroidota</taxon>
        <taxon>Chitinophagia</taxon>
        <taxon>Chitinophagales</taxon>
        <taxon>Chitinophagaceae</taxon>
        <taxon>Chitinophaga</taxon>
    </lineage>
</organism>